<gene>
    <name evidence="5" type="ORF">CRP01_19750</name>
</gene>
<organism evidence="5 6">
    <name type="scientific">Flavilitoribacter nigricans (strain ATCC 23147 / DSM 23189 / NBRC 102662 / NCIMB 1420 / SS-2)</name>
    <name type="common">Lewinella nigricans</name>
    <dbReference type="NCBI Taxonomy" id="1122177"/>
    <lineage>
        <taxon>Bacteria</taxon>
        <taxon>Pseudomonadati</taxon>
        <taxon>Bacteroidota</taxon>
        <taxon>Saprospiria</taxon>
        <taxon>Saprospirales</taxon>
        <taxon>Lewinellaceae</taxon>
        <taxon>Flavilitoribacter</taxon>
    </lineage>
</organism>
<dbReference type="InterPro" id="IPR029052">
    <property type="entry name" value="Metallo-depent_PP-like"/>
</dbReference>
<dbReference type="InterPro" id="IPR004843">
    <property type="entry name" value="Calcineurin-like_PHP"/>
</dbReference>
<evidence type="ECO:0000313" key="6">
    <source>
        <dbReference type="Proteomes" id="UP000223913"/>
    </source>
</evidence>
<keyword evidence="1" id="KW-0732">Signal</keyword>
<dbReference type="PANTHER" id="PTHR22953:SF153">
    <property type="entry name" value="PURPLE ACID PHOSPHATASE"/>
    <property type="match status" value="1"/>
</dbReference>
<comment type="caution">
    <text evidence="5">The sequence shown here is derived from an EMBL/GenBank/DDBJ whole genome shotgun (WGS) entry which is preliminary data.</text>
</comment>
<dbReference type="GO" id="GO:0003993">
    <property type="term" value="F:acid phosphatase activity"/>
    <property type="evidence" value="ECO:0007669"/>
    <property type="project" value="InterPro"/>
</dbReference>
<dbReference type="SUPFAM" id="SSF56300">
    <property type="entry name" value="Metallo-dependent phosphatases"/>
    <property type="match status" value="1"/>
</dbReference>
<dbReference type="OrthoDB" id="9809781at2"/>
<dbReference type="InterPro" id="IPR015914">
    <property type="entry name" value="PAPs_N"/>
</dbReference>
<evidence type="ECO:0008006" key="7">
    <source>
        <dbReference type="Google" id="ProtNLM"/>
    </source>
</evidence>
<dbReference type="NCBIfam" id="TIGR04183">
    <property type="entry name" value="Por_Secre_tail"/>
    <property type="match status" value="1"/>
</dbReference>
<accession>A0A2D0N8B1</accession>
<dbReference type="Pfam" id="PF00149">
    <property type="entry name" value="Metallophos"/>
    <property type="match status" value="1"/>
</dbReference>
<dbReference type="Gene3D" id="2.60.120.260">
    <property type="entry name" value="Galactose-binding domain-like"/>
    <property type="match status" value="3"/>
</dbReference>
<dbReference type="GO" id="GO:0046872">
    <property type="term" value="F:metal ion binding"/>
    <property type="evidence" value="ECO:0007669"/>
    <property type="project" value="InterPro"/>
</dbReference>
<evidence type="ECO:0000313" key="5">
    <source>
        <dbReference type="EMBL" id="PHN04752.1"/>
    </source>
</evidence>
<dbReference type="InterPro" id="IPR026444">
    <property type="entry name" value="Secre_tail"/>
</dbReference>
<feature type="domain" description="Calcineurin-like phosphoesterase" evidence="2">
    <location>
        <begin position="291"/>
        <end position="492"/>
    </location>
</feature>
<dbReference type="PANTHER" id="PTHR22953">
    <property type="entry name" value="ACID PHOSPHATASE RELATED"/>
    <property type="match status" value="1"/>
</dbReference>
<dbReference type="InterPro" id="IPR008963">
    <property type="entry name" value="Purple_acid_Pase-like_N"/>
</dbReference>
<name>A0A2D0N8B1_FLAN2</name>
<dbReference type="Pfam" id="PF18962">
    <property type="entry name" value="Por_Secre_tail"/>
    <property type="match status" value="1"/>
</dbReference>
<feature type="domain" description="Purple acid phosphatase N-terminal" evidence="3">
    <location>
        <begin position="202"/>
        <end position="266"/>
    </location>
</feature>
<dbReference type="SUPFAM" id="SSF49363">
    <property type="entry name" value="Purple acid phosphatase, N-terminal domain"/>
    <property type="match status" value="1"/>
</dbReference>
<proteinExistence type="predicted"/>
<dbReference type="Pfam" id="PF16656">
    <property type="entry name" value="Pur_ac_phosph_N"/>
    <property type="match status" value="1"/>
</dbReference>
<feature type="domain" description="Secretion system C-terminal sorting" evidence="4">
    <location>
        <begin position="1209"/>
        <end position="1285"/>
    </location>
</feature>
<evidence type="ECO:0000259" key="3">
    <source>
        <dbReference type="Pfam" id="PF16656"/>
    </source>
</evidence>
<evidence type="ECO:0000259" key="2">
    <source>
        <dbReference type="Pfam" id="PF00149"/>
    </source>
</evidence>
<dbReference type="Proteomes" id="UP000223913">
    <property type="component" value="Unassembled WGS sequence"/>
</dbReference>
<sequence length="1287" mass="138001">MNQLKLTLYGLTVLLLMQTNFLLTGQTTLVNYGANWSYFDGQTEPPLQGAQDWTDIGFDATSWSAGNAQLGYGDGDEATVVNSSTLTLYVRHEFAVADPAVFANLDLNLTYDDGAVVYLNGVEVWRVNMPTGTISYGTFAASTSSDNAQATANIANTLVSGNNVLAVEIHQRSTTSSDISFDLQMEGLPPGSVNVARGPYLQKSSPTRMVVKWRTSQATETVLDFGTTQGNLSQQYTENTPKTEHEVELTGLNPDTRYFYQLSNASVVLVPAAADLYFQTAPVTGTDQPTTVWVLGDCGTGTNNQRNVRDAYYNYIGSQHTDAILFLGDNAYNNGTDNEYQYAIFENMYEDKLKNSVSWSCLGNHDGYSANSSTQTGPYYDIFSFPTAGESGGMASGTEAYYSFDYGNIHFISLDSYDSDRSIGGAMYNWCLNDIQNTTQDWIVAFWHHPPYSKGSHDSDSETALVQMRQNFLPMLESNGVDLVLSGHSHSYERSYFLNGHYGNSDSFNSNTHTVGTTGAGDGRVNGTGAYEKTVTGPDAGSGAVYITAGSSGKVSAAALDHEAMYYSVAALGSCILEVDGDQMDVKFIRETGAVEDYFTINKAPQCTIGSSCDDGDACTINDVYNSDCNCEGTPVPDSDNDGICDDLDQCPGLDDNLIGQSCDDGDPCTTNDVYDSNCGCSGTPVGDADNDGYCDAIDQCAGLDDNLIGQSCDDGDACTGNDVYDSNCGCAGTPLADNDADGFCVGQDPDDNDPCVPDAGGQACDPCDVLISDGFEAGFGNWNDGGNDCSQIASNANSGNYSIRLRDGSGAASSIFTDPLDLSAFTEARIDLSFYPTGMESGEGLLLEVSTNGGGAFVVYQSWANGADFVNDTRYNVSVEITGIPFTGATVFRLRSNGSNNSDIVYIDDVVVNTCAVSCTEGAPCDDNDPCTVDDKYDAECNCIGTPAPDSDGDGVCDSLDQCPGQNDNLAGQACDDSDDCTTNDIYDSECNCTGTYTDNDNDGFCIGQDPDDNDGCNPDPNSGACSPCSDIIADGFESGFGNWNSGGADCERTTSYPNTGSYSIRLRDGSGSASSLFTNNLDLSAYQELELSFYFYAFGMDTGESFSLEVSTNGGSTYTTYRTWESEIDFVNGISYQESVLLSGLSFSNNTRLRFICNGSNNGDQVYLDDITVSNCGLAALQALRAGSTTNFELSEDIRMNTPKLKVYPTPADQQLYLEVSGISNTPLHLKLYNTNGQIVIQRTYPDYENGVWEVEMGDLPAGLYFLQLSSDREVFPVQRVIIGR</sequence>
<evidence type="ECO:0000256" key="1">
    <source>
        <dbReference type="ARBA" id="ARBA00022729"/>
    </source>
</evidence>
<dbReference type="InterPro" id="IPR039331">
    <property type="entry name" value="PAPs-like"/>
</dbReference>
<keyword evidence="6" id="KW-1185">Reference proteome</keyword>
<dbReference type="EMBL" id="PDUD01000024">
    <property type="protein sequence ID" value="PHN04752.1"/>
    <property type="molecule type" value="Genomic_DNA"/>
</dbReference>
<evidence type="ECO:0000259" key="4">
    <source>
        <dbReference type="Pfam" id="PF18962"/>
    </source>
</evidence>
<protein>
    <recommendedName>
        <fullName evidence="7">T9SS type A sorting domain-containing protein</fullName>
    </recommendedName>
</protein>
<reference evidence="5 6" key="1">
    <citation type="submission" date="2017-10" db="EMBL/GenBank/DDBJ databases">
        <title>The draft genome sequence of Lewinella nigricans NBRC 102662.</title>
        <authorList>
            <person name="Wang K."/>
        </authorList>
    </citation>
    <scope>NUCLEOTIDE SEQUENCE [LARGE SCALE GENOMIC DNA]</scope>
    <source>
        <strain evidence="5 6">NBRC 102662</strain>
    </source>
</reference>
<dbReference type="Gene3D" id="3.60.21.10">
    <property type="match status" value="1"/>
</dbReference>